<dbReference type="PANTHER" id="PTHR48063:SF46">
    <property type="entry name" value="LEUCINE-RICH REPEAT-CONTAINING N-TERMINAL PLANT-TYPE DOMAIN-CONTAINING PROTEIN"/>
    <property type="match status" value="1"/>
</dbReference>
<evidence type="ECO:0008006" key="15">
    <source>
        <dbReference type="Google" id="ProtNLM"/>
    </source>
</evidence>
<dbReference type="Proteomes" id="UP000593561">
    <property type="component" value="Unassembled WGS sequence"/>
</dbReference>
<keyword evidence="4" id="KW-1003">Cell membrane</keyword>
<dbReference type="AlphaFoldDB" id="A0A7J8T1G3"/>
<keyword evidence="8" id="KW-0677">Repeat</keyword>
<dbReference type="EMBL" id="JABFAC010000013">
    <property type="protein sequence ID" value="MBA0632053.1"/>
    <property type="molecule type" value="Genomic_DNA"/>
</dbReference>
<evidence type="ECO:0000256" key="10">
    <source>
        <dbReference type="ARBA" id="ARBA00023136"/>
    </source>
</evidence>
<evidence type="ECO:0000256" key="6">
    <source>
        <dbReference type="ARBA" id="ARBA00022692"/>
    </source>
</evidence>
<keyword evidence="9" id="KW-1133">Transmembrane helix</keyword>
<comment type="caution">
    <text evidence="13">The sequence shown here is derived from an EMBL/GenBank/DDBJ whole genome shotgun (WGS) entry which is preliminary data.</text>
</comment>
<evidence type="ECO:0000256" key="12">
    <source>
        <dbReference type="ARBA" id="ARBA00023180"/>
    </source>
</evidence>
<accession>A0A7J8T1G3</accession>
<proteinExistence type="inferred from homology"/>
<comment type="similarity">
    <text evidence="3">Belongs to the RLP family.</text>
</comment>
<dbReference type="FunFam" id="3.80.10.10:FF:000213">
    <property type="entry name" value="Tyrosine-sulfated glycopeptide receptor 1"/>
    <property type="match status" value="1"/>
</dbReference>
<evidence type="ECO:0000256" key="8">
    <source>
        <dbReference type="ARBA" id="ARBA00022737"/>
    </source>
</evidence>
<dbReference type="PROSITE" id="PS51450">
    <property type="entry name" value="LRR"/>
    <property type="match status" value="1"/>
</dbReference>
<keyword evidence="12" id="KW-0325">Glycoprotein</keyword>
<protein>
    <recommendedName>
        <fullName evidence="15">Leucine-rich repeat-containing N-terminal plant-type domain-containing protein</fullName>
    </recommendedName>
</protein>
<organism evidence="13 14">
    <name type="scientific">Gossypium davidsonii</name>
    <name type="common">Davidson's cotton</name>
    <name type="synonym">Gossypium klotzschianum subsp. davidsonii</name>
    <dbReference type="NCBI Taxonomy" id="34287"/>
    <lineage>
        <taxon>Eukaryota</taxon>
        <taxon>Viridiplantae</taxon>
        <taxon>Streptophyta</taxon>
        <taxon>Embryophyta</taxon>
        <taxon>Tracheophyta</taxon>
        <taxon>Spermatophyta</taxon>
        <taxon>Magnoliopsida</taxon>
        <taxon>eudicotyledons</taxon>
        <taxon>Gunneridae</taxon>
        <taxon>Pentapetalae</taxon>
        <taxon>rosids</taxon>
        <taxon>malvids</taxon>
        <taxon>Malvales</taxon>
        <taxon>Malvaceae</taxon>
        <taxon>Malvoideae</taxon>
        <taxon>Gossypium</taxon>
    </lineage>
</organism>
<dbReference type="Gene3D" id="3.80.10.10">
    <property type="entry name" value="Ribonuclease Inhibitor"/>
    <property type="match status" value="1"/>
</dbReference>
<evidence type="ECO:0000313" key="13">
    <source>
        <dbReference type="EMBL" id="MBA0632053.1"/>
    </source>
</evidence>
<keyword evidence="7" id="KW-0732">Signal</keyword>
<dbReference type="InterPro" id="IPR046956">
    <property type="entry name" value="RLP23-like"/>
</dbReference>
<evidence type="ECO:0000256" key="2">
    <source>
        <dbReference type="ARBA" id="ARBA00004479"/>
    </source>
</evidence>
<name>A0A7J8T1G3_GOSDV</name>
<keyword evidence="6" id="KW-0812">Transmembrane</keyword>
<evidence type="ECO:0000256" key="1">
    <source>
        <dbReference type="ARBA" id="ARBA00004236"/>
    </source>
</evidence>
<comment type="subcellular location">
    <subcellularLocation>
        <location evidence="1">Cell membrane</location>
    </subcellularLocation>
    <subcellularLocation>
        <location evidence="2">Membrane</location>
        <topology evidence="2">Single-pass type I membrane protein</topology>
    </subcellularLocation>
</comment>
<dbReference type="PANTHER" id="PTHR48063">
    <property type="entry name" value="LRR RECEPTOR-LIKE KINASE"/>
    <property type="match status" value="1"/>
</dbReference>
<sequence>MYNPSTGSHPVRVCVTLLSTKLDWDYTSWYGSYLYYFSSNISPGPGTCSSLEQLLLGRNDLRENHFGGKLNPGIANLSKLVRLDISSNDFSGEIPDVFSQLQNFQFLIVPDNLPSCRQLKDINFARNNCNGQIPESFKEFHSLSYLSHSNSSLRNLSSALQILNQCRNLTTLVLTLNFRDETLSDLKGSIPLWFKRITALQLLDLSWNHLVGKIPPWFGSYRDLFYLDLPNNLFTGDIPKSLTKLPGLIHGNISLEEPSPVNLSHNFPSGQILPEFGNLRMVHVFDLKFNNFSRPIPINLSDMINLDILDLSHNNLSGTIPSSLQSLSFLSFFSVAYNQLYGRIPYGGQFQTFPSSRFEGNCGDPRSRCHQDRHESPKRSRRNTNIIIGLVIGIVCGTIFLSREFVVCERENESVSLIRTRGIASLKWKNSNPQTIKGNCDASCASNSRWADIVAIARDGARIMIDGCNAVVQTASARVAEAMAICLDATSIRSGYGNDLFRPASTPFTTVRPTPVSSPTNDDHRPIFFRLLLSANTVNETNVVLKLKLAQRY</sequence>
<evidence type="ECO:0000313" key="14">
    <source>
        <dbReference type="Proteomes" id="UP000593561"/>
    </source>
</evidence>
<dbReference type="Pfam" id="PF00560">
    <property type="entry name" value="LRR_1"/>
    <property type="match status" value="3"/>
</dbReference>
<dbReference type="SUPFAM" id="SSF52058">
    <property type="entry name" value="L domain-like"/>
    <property type="match status" value="1"/>
</dbReference>
<evidence type="ECO:0000256" key="11">
    <source>
        <dbReference type="ARBA" id="ARBA00023170"/>
    </source>
</evidence>
<evidence type="ECO:0000256" key="7">
    <source>
        <dbReference type="ARBA" id="ARBA00022729"/>
    </source>
</evidence>
<dbReference type="InterPro" id="IPR032675">
    <property type="entry name" value="LRR_dom_sf"/>
</dbReference>
<evidence type="ECO:0000256" key="5">
    <source>
        <dbReference type="ARBA" id="ARBA00022614"/>
    </source>
</evidence>
<keyword evidence="11" id="KW-0675">Receptor</keyword>
<keyword evidence="10" id="KW-0472">Membrane</keyword>
<evidence type="ECO:0000256" key="4">
    <source>
        <dbReference type="ARBA" id="ARBA00022475"/>
    </source>
</evidence>
<keyword evidence="5" id="KW-0433">Leucine-rich repeat</keyword>
<evidence type="ECO:0000256" key="9">
    <source>
        <dbReference type="ARBA" id="ARBA00022989"/>
    </source>
</evidence>
<reference evidence="13 14" key="1">
    <citation type="journal article" date="2019" name="Genome Biol. Evol.">
        <title>Insights into the evolution of the New World diploid cottons (Gossypium, subgenus Houzingenia) based on genome sequencing.</title>
        <authorList>
            <person name="Grover C.E."/>
            <person name="Arick M.A. 2nd"/>
            <person name="Thrash A."/>
            <person name="Conover J.L."/>
            <person name="Sanders W.S."/>
            <person name="Peterson D.G."/>
            <person name="Frelichowski J.E."/>
            <person name="Scheffler J.A."/>
            <person name="Scheffler B.E."/>
            <person name="Wendel J.F."/>
        </authorList>
    </citation>
    <scope>NUCLEOTIDE SEQUENCE [LARGE SCALE GENOMIC DNA]</scope>
    <source>
        <strain evidence="13">27</strain>
        <tissue evidence="13">Leaf</tissue>
    </source>
</reference>
<evidence type="ECO:0000256" key="3">
    <source>
        <dbReference type="ARBA" id="ARBA00009592"/>
    </source>
</evidence>
<dbReference type="GO" id="GO:0005886">
    <property type="term" value="C:plasma membrane"/>
    <property type="evidence" value="ECO:0007669"/>
    <property type="project" value="UniProtKB-SubCell"/>
</dbReference>
<dbReference type="InterPro" id="IPR001611">
    <property type="entry name" value="Leu-rich_rpt"/>
</dbReference>
<keyword evidence="14" id="KW-1185">Reference proteome</keyword>
<gene>
    <name evidence="13" type="ORF">Godav_000867</name>
</gene>